<dbReference type="Proteomes" id="UP000284451">
    <property type="component" value="Unassembled WGS sequence"/>
</dbReference>
<name>A0A443KCF9_9RHOB</name>
<organism evidence="1 2">
    <name type="scientific">Paenirhodobacter populi</name>
    <dbReference type="NCBI Taxonomy" id="2306993"/>
    <lineage>
        <taxon>Bacteria</taxon>
        <taxon>Pseudomonadati</taxon>
        <taxon>Pseudomonadota</taxon>
        <taxon>Alphaproteobacteria</taxon>
        <taxon>Rhodobacterales</taxon>
        <taxon>Rhodobacter group</taxon>
        <taxon>Paenirhodobacter</taxon>
    </lineage>
</organism>
<reference evidence="1 2" key="2">
    <citation type="submission" date="2019-01" db="EMBL/GenBank/DDBJ databases">
        <authorList>
            <person name="Li Y."/>
        </authorList>
    </citation>
    <scope>NUCLEOTIDE SEQUENCE [LARGE SCALE GENOMIC DNA]</scope>
    <source>
        <strain evidence="1 2">07D10-4-3</strain>
    </source>
</reference>
<gene>
    <name evidence="1" type="ORF">D2T29_12185</name>
</gene>
<proteinExistence type="predicted"/>
<reference evidence="1 2" key="1">
    <citation type="submission" date="2019-01" db="EMBL/GenBank/DDBJ databases">
        <title>Sinorhodobacter populi sp. nov. isolated from the symptomatic bark tissue of Populus euramericana canker.</title>
        <authorList>
            <person name="Xu G."/>
        </authorList>
    </citation>
    <scope>NUCLEOTIDE SEQUENCE [LARGE SCALE GENOMIC DNA]</scope>
    <source>
        <strain evidence="1 2">07D10-4-3</strain>
    </source>
</reference>
<dbReference type="EMBL" id="SAUY01000015">
    <property type="protein sequence ID" value="RWR30425.1"/>
    <property type="molecule type" value="Genomic_DNA"/>
</dbReference>
<evidence type="ECO:0000313" key="2">
    <source>
        <dbReference type="Proteomes" id="UP000284451"/>
    </source>
</evidence>
<accession>A0A443KCF9</accession>
<sequence>MLHVRSSDAPLFPLTHFETLGSFQRFLNGWKCDRRCKVLPRIICLDGFSFSVQASDFHGCHPQSLIGPYLTVEVAGLSEEVDVLLPFMVAEPVDPTEGIYRYVPVETVVDLINYHGGRML</sequence>
<dbReference type="RefSeq" id="WP_128232631.1">
    <property type="nucleotide sequence ID" value="NZ_SAUY01000015.1"/>
</dbReference>
<dbReference type="AlphaFoldDB" id="A0A443KCF9"/>
<protein>
    <submittedName>
        <fullName evidence="1">Uncharacterized protein</fullName>
    </submittedName>
</protein>
<comment type="caution">
    <text evidence="1">The sequence shown here is derived from an EMBL/GenBank/DDBJ whole genome shotgun (WGS) entry which is preliminary data.</text>
</comment>
<evidence type="ECO:0000313" key="1">
    <source>
        <dbReference type="EMBL" id="RWR30425.1"/>
    </source>
</evidence>